<dbReference type="InterPro" id="IPR036470">
    <property type="entry name" value="Elicitin_sf"/>
</dbReference>
<dbReference type="Gene3D" id="1.10.239.10">
    <property type="entry name" value="Elicitin domain"/>
    <property type="match status" value="1"/>
</dbReference>
<gene>
    <name evidence="1" type="ORF">SPRG_15683</name>
</gene>
<dbReference type="KEGG" id="spar:SPRG_15683"/>
<dbReference type="EMBL" id="KK583367">
    <property type="protein sequence ID" value="KDO19160.1"/>
    <property type="molecule type" value="Genomic_DNA"/>
</dbReference>
<dbReference type="RefSeq" id="XP_012210130.1">
    <property type="nucleotide sequence ID" value="XM_012354740.1"/>
</dbReference>
<sequence>MDGGNCTQDDMTLRSAVMDSPVWTNCSNAAGATLRSIEPQDAESAKTLCGSATCTAFLSSMEKQTPNCVLVGDTPKNSMNLRTMFQISYGCTPAAAGAQCSLIDSVNFKTATETPVWTNCSTFLKLPQDTTVDKVMLEKNANATSLAAGFCNSTCPQYLLSVMKLLPSCGMEGRDHSDPTLLYTLCPNAKPVNKSGASTLSVSLWSCVVVLVTAVATLF</sequence>
<accession>A0A067BQW0</accession>
<organism evidence="1 2">
    <name type="scientific">Saprolegnia parasitica (strain CBS 223.65)</name>
    <dbReference type="NCBI Taxonomy" id="695850"/>
    <lineage>
        <taxon>Eukaryota</taxon>
        <taxon>Sar</taxon>
        <taxon>Stramenopiles</taxon>
        <taxon>Oomycota</taxon>
        <taxon>Saprolegniomycetes</taxon>
        <taxon>Saprolegniales</taxon>
        <taxon>Saprolegniaceae</taxon>
        <taxon>Saprolegnia</taxon>
    </lineage>
</organism>
<dbReference type="GO" id="GO:0005576">
    <property type="term" value="C:extracellular region"/>
    <property type="evidence" value="ECO:0007669"/>
    <property type="project" value="InterPro"/>
</dbReference>
<evidence type="ECO:0000313" key="1">
    <source>
        <dbReference type="EMBL" id="KDO19160.1"/>
    </source>
</evidence>
<dbReference type="AlphaFoldDB" id="A0A067BQW0"/>
<name>A0A067BQW0_SAPPC</name>
<evidence type="ECO:0000313" key="2">
    <source>
        <dbReference type="Proteomes" id="UP000030745"/>
    </source>
</evidence>
<proteinExistence type="predicted"/>
<reference evidence="1 2" key="1">
    <citation type="journal article" date="2013" name="PLoS Genet.">
        <title>Distinctive expansion of potential virulence genes in the genome of the oomycete fish pathogen Saprolegnia parasitica.</title>
        <authorList>
            <person name="Jiang R.H."/>
            <person name="de Bruijn I."/>
            <person name="Haas B.J."/>
            <person name="Belmonte R."/>
            <person name="Lobach L."/>
            <person name="Christie J."/>
            <person name="van den Ackerveken G."/>
            <person name="Bottin A."/>
            <person name="Bulone V."/>
            <person name="Diaz-Moreno S.M."/>
            <person name="Dumas B."/>
            <person name="Fan L."/>
            <person name="Gaulin E."/>
            <person name="Govers F."/>
            <person name="Grenville-Briggs L.J."/>
            <person name="Horner N.R."/>
            <person name="Levin J.Z."/>
            <person name="Mammella M."/>
            <person name="Meijer H.J."/>
            <person name="Morris P."/>
            <person name="Nusbaum C."/>
            <person name="Oome S."/>
            <person name="Phillips A.J."/>
            <person name="van Rooyen D."/>
            <person name="Rzeszutek E."/>
            <person name="Saraiva M."/>
            <person name="Secombes C.J."/>
            <person name="Seidl M.F."/>
            <person name="Snel B."/>
            <person name="Stassen J.H."/>
            <person name="Sykes S."/>
            <person name="Tripathy S."/>
            <person name="van den Berg H."/>
            <person name="Vega-Arreguin J.C."/>
            <person name="Wawra S."/>
            <person name="Young S.K."/>
            <person name="Zeng Q."/>
            <person name="Dieguez-Uribeondo J."/>
            <person name="Russ C."/>
            <person name="Tyler B.M."/>
            <person name="van West P."/>
        </authorList>
    </citation>
    <scope>NUCLEOTIDE SEQUENCE [LARGE SCALE GENOMIC DNA]</scope>
    <source>
        <strain evidence="1 2">CBS 223.65</strain>
    </source>
</reference>
<protein>
    <submittedName>
        <fullName evidence="1">Uncharacterized protein</fullName>
    </submittedName>
</protein>
<dbReference type="OMA" id="WANCTNA"/>
<keyword evidence="2" id="KW-1185">Reference proteome</keyword>
<dbReference type="OrthoDB" id="10393509at2759"/>
<dbReference type="VEuPathDB" id="FungiDB:SPRG_15683"/>
<dbReference type="Proteomes" id="UP000030745">
    <property type="component" value="Unassembled WGS sequence"/>
</dbReference>
<dbReference type="GeneID" id="24137387"/>